<dbReference type="Proteomes" id="UP001597187">
    <property type="component" value="Unassembled WGS sequence"/>
</dbReference>
<dbReference type="RefSeq" id="WP_250874067.1">
    <property type="nucleotide sequence ID" value="NZ_JALXFV010000006.1"/>
</dbReference>
<name>A0ABD6AZ24_9EURY</name>
<keyword evidence="2" id="KW-1185">Reference proteome</keyword>
<accession>A0ABD6AZ24</accession>
<reference evidence="1 2" key="1">
    <citation type="journal article" date="2019" name="Int. J. Syst. Evol. Microbiol.">
        <title>The Global Catalogue of Microorganisms (GCM) 10K type strain sequencing project: providing services to taxonomists for standard genome sequencing and annotation.</title>
        <authorList>
            <consortium name="The Broad Institute Genomics Platform"/>
            <consortium name="The Broad Institute Genome Sequencing Center for Infectious Disease"/>
            <person name="Wu L."/>
            <person name="Ma J."/>
        </authorList>
    </citation>
    <scope>NUCLEOTIDE SEQUENCE [LARGE SCALE GENOMIC DNA]</scope>
    <source>
        <strain evidence="1 2">CGMCC 1.12563</strain>
    </source>
</reference>
<evidence type="ECO:0000313" key="2">
    <source>
        <dbReference type="Proteomes" id="UP001597187"/>
    </source>
</evidence>
<comment type="caution">
    <text evidence="1">The sequence shown here is derived from an EMBL/GenBank/DDBJ whole genome shotgun (WGS) entry which is preliminary data.</text>
</comment>
<gene>
    <name evidence="1" type="ORF">ACFSBT_12470</name>
</gene>
<protein>
    <submittedName>
        <fullName evidence="1">Uncharacterized protein</fullName>
    </submittedName>
</protein>
<organism evidence="1 2">
    <name type="scientific">Halomarina rubra</name>
    <dbReference type="NCBI Taxonomy" id="2071873"/>
    <lineage>
        <taxon>Archaea</taxon>
        <taxon>Methanobacteriati</taxon>
        <taxon>Methanobacteriota</taxon>
        <taxon>Stenosarchaea group</taxon>
        <taxon>Halobacteria</taxon>
        <taxon>Halobacteriales</taxon>
        <taxon>Natronomonadaceae</taxon>
        <taxon>Halomarina</taxon>
    </lineage>
</organism>
<proteinExistence type="predicted"/>
<sequence>MTKVTGDSPSDKPCAGETWVGLDYRVDLLEITYEASTDRWQGMAALDVSMSYITGGSQTGIYEAELAFYDAEGALITRNALGDISWSAVPDSGRSTMSCGSYERGRVSEPTTFSTARMPVYIALWYSEIRTGVLEAAAALRYDAETTARPSSAVTATDWKSASVDDRQYYPPAALPAPSIGDGIESVDLQIVGRMCRSVDLEHGTAYGDTDIVLRGTQPLDNPQHIVGLERAELVDDGTTARVVIREYPYIRPPTVECDDAFAFSTVELSFAEEPVRSLCNHQLTVSVISSSP</sequence>
<dbReference type="AlphaFoldDB" id="A0ABD6AZ24"/>
<evidence type="ECO:0000313" key="1">
    <source>
        <dbReference type="EMBL" id="MFD1514094.1"/>
    </source>
</evidence>
<dbReference type="EMBL" id="JBHUDC010000006">
    <property type="protein sequence ID" value="MFD1514094.1"/>
    <property type="molecule type" value="Genomic_DNA"/>
</dbReference>